<evidence type="ECO:0000256" key="1">
    <source>
        <dbReference type="ARBA" id="ARBA00004442"/>
    </source>
</evidence>
<evidence type="ECO:0000256" key="3">
    <source>
        <dbReference type="ARBA" id="ARBA00023237"/>
    </source>
</evidence>
<dbReference type="RefSeq" id="WP_172175875.1">
    <property type="nucleotide sequence ID" value="NZ_CASGKG010000014.1"/>
</dbReference>
<protein>
    <submittedName>
        <fullName evidence="5">TonB-dependent receptor</fullName>
    </submittedName>
</protein>
<keyword evidence="3" id="KW-0998">Cell outer membrane</keyword>
<keyword evidence="4" id="KW-0732">Signal</keyword>
<sequence length="859" mass="96652">MQKKLKLAVLALCCTPAAFAQSTDRQQKQNVTIDDEQAFTFTEAQLGEDDDMSQNVTIINSNSNLYAGQVGYLFSPVRFRYRAFNQKYNEIYINGAPMNDAESGQFRYSMIGGLNAQTRNMEFALPFENNSFSMSAMGGSNNYNFRPSSQPVGHRVTLSGANRNYTLRGGYTYNSGISDKGWAYSAAVMYRWADRGYVEGTFYNSLSYFLGVEKVISDKHSLSLVTWGNPTERASQGAATDEAYWLANDRYYNPYWGYQNGKKRNSRVVNDYAPTAMLTWDYKIDDGMKLTTALTGKYSHYKSTKLNYSNSDNPHPNYWKNLPSSFYDVWDETNTSGRTDQCLTDWQNSYNFWTESKANRQINFDRLYYSNQQLAAQGKDAMYYIQAKNNDQLMLTLSSALKMELNKRSSLNIGAALQTTKGMHYQTMEDLLGASVFHNINTYALGTYAAGSDEVQYDLNHPNAEVREGDKFGYNYNLLVDKANAWATYATDFRSVHAFLSGRVGATSMQRDGKMRNGLAKDNSYGKSETARFLDGGAKAGVNINLGRGNTVALGVGYELRTPTASASFVSPEINNDFVSNLKNEKVFSAEAGYQLRSSWLNLSLNGYYSRVTDASEWQNFYFDNLITANNIENPNSFSYVSFTGVDKEYYGAELGANIKLNSAFSIKLLGQISEAKYTDNTTVRYMNSTSAKYYDDICYNKDMRESGTPLTALSLGLSYHANGWFIDLNGNYYDRIYLSYSPSFRYEKALDARQTVYGDVYDAEGNIKSGILEQAEGKGGFMLDASIGRNIRLKKGSLSINLTLTNILNNQDIVTGGYEQSRSDYTGGGNQRTYKFSKNPMKFYAYGTNGMLNLTYKF</sequence>
<dbReference type="Proteomes" id="UP001193734">
    <property type="component" value="Unassembled WGS sequence"/>
</dbReference>
<feature type="signal peptide" evidence="4">
    <location>
        <begin position="1"/>
        <end position="20"/>
    </location>
</feature>
<evidence type="ECO:0000256" key="4">
    <source>
        <dbReference type="SAM" id="SignalP"/>
    </source>
</evidence>
<comment type="subcellular location">
    <subcellularLocation>
        <location evidence="1">Cell outer membrane</location>
    </subcellularLocation>
</comment>
<evidence type="ECO:0000313" key="5">
    <source>
        <dbReference type="EMBL" id="NPE13320.1"/>
    </source>
</evidence>
<evidence type="ECO:0000313" key="6">
    <source>
        <dbReference type="Proteomes" id="UP001193734"/>
    </source>
</evidence>
<reference evidence="5 6" key="1">
    <citation type="submission" date="2020-05" db="EMBL/GenBank/DDBJ databases">
        <title>Distinct polysaccharide utilization as determinants for interspecies competition between intestinal Prevotella spp.</title>
        <authorList>
            <person name="Galvez E.J.C."/>
            <person name="Iljazovic A."/>
            <person name="Strowig T."/>
        </authorList>
    </citation>
    <scope>NUCLEOTIDE SEQUENCE [LARGE SCALE GENOMIC DNA]</scope>
    <source>
        <strain evidence="5 6">PROD</strain>
    </source>
</reference>
<dbReference type="EMBL" id="JABKKE010000003">
    <property type="protein sequence ID" value="NPE13320.1"/>
    <property type="molecule type" value="Genomic_DNA"/>
</dbReference>
<gene>
    <name evidence="5" type="ORF">HPS55_03100</name>
</gene>
<name>A0ABX2ASD6_9BACT</name>
<feature type="chain" id="PRO_5046011195" evidence="4">
    <location>
        <begin position="21"/>
        <end position="859"/>
    </location>
</feature>
<dbReference type="SUPFAM" id="SSF56935">
    <property type="entry name" value="Porins"/>
    <property type="match status" value="1"/>
</dbReference>
<dbReference type="Gene3D" id="2.40.170.20">
    <property type="entry name" value="TonB-dependent receptor, beta-barrel domain"/>
    <property type="match status" value="1"/>
</dbReference>
<comment type="caution">
    <text evidence="5">The sequence shown here is derived from an EMBL/GenBank/DDBJ whole genome shotgun (WGS) entry which is preliminary data.</text>
</comment>
<dbReference type="InterPro" id="IPR036942">
    <property type="entry name" value="Beta-barrel_TonB_sf"/>
</dbReference>
<keyword evidence="6" id="KW-1185">Reference proteome</keyword>
<dbReference type="GeneID" id="82156745"/>
<proteinExistence type="predicted"/>
<accession>A0ABX2ASD6</accession>
<keyword evidence="2" id="KW-0472">Membrane</keyword>
<keyword evidence="5" id="KW-0675">Receptor</keyword>
<organism evidence="5 6">
    <name type="scientific">Xylanibacter rodentium</name>
    <dbReference type="NCBI Taxonomy" id="2736289"/>
    <lineage>
        <taxon>Bacteria</taxon>
        <taxon>Pseudomonadati</taxon>
        <taxon>Bacteroidota</taxon>
        <taxon>Bacteroidia</taxon>
        <taxon>Bacteroidales</taxon>
        <taxon>Prevotellaceae</taxon>
        <taxon>Xylanibacter</taxon>
    </lineage>
</organism>
<evidence type="ECO:0000256" key="2">
    <source>
        <dbReference type="ARBA" id="ARBA00023136"/>
    </source>
</evidence>